<name>A0ABV9LTH3_9ALTE</name>
<comment type="caution">
    <text evidence="4">The sequence shown here is derived from an EMBL/GenBank/DDBJ whole genome shotgun (WGS) entry which is preliminary data.</text>
</comment>
<evidence type="ECO:0000259" key="2">
    <source>
        <dbReference type="Pfam" id="PF02543"/>
    </source>
</evidence>
<dbReference type="RefSeq" id="WP_382405877.1">
    <property type="nucleotide sequence ID" value="NZ_JBHSGU010000002.1"/>
</dbReference>
<dbReference type="PANTHER" id="PTHR34847:SF1">
    <property type="entry name" value="NODULATION PROTEIN U"/>
    <property type="match status" value="1"/>
</dbReference>
<evidence type="ECO:0000256" key="1">
    <source>
        <dbReference type="ARBA" id="ARBA00006129"/>
    </source>
</evidence>
<dbReference type="PANTHER" id="PTHR34847">
    <property type="entry name" value="NODULATION PROTEIN U"/>
    <property type="match status" value="1"/>
</dbReference>
<evidence type="ECO:0000259" key="3">
    <source>
        <dbReference type="Pfam" id="PF16861"/>
    </source>
</evidence>
<dbReference type="Pfam" id="PF16861">
    <property type="entry name" value="Carbam_trans_C"/>
    <property type="match status" value="1"/>
</dbReference>
<comment type="similarity">
    <text evidence="1">Belongs to the NodU/CmcH family.</text>
</comment>
<dbReference type="Gene3D" id="3.90.870.20">
    <property type="entry name" value="Carbamoyltransferase, C-terminal domain"/>
    <property type="match status" value="1"/>
</dbReference>
<reference evidence="5" key="1">
    <citation type="journal article" date="2019" name="Int. J. Syst. Evol. Microbiol.">
        <title>The Global Catalogue of Microorganisms (GCM) 10K type strain sequencing project: providing services to taxonomists for standard genome sequencing and annotation.</title>
        <authorList>
            <consortium name="The Broad Institute Genomics Platform"/>
            <consortium name="The Broad Institute Genome Sequencing Center for Infectious Disease"/>
            <person name="Wu L."/>
            <person name="Ma J."/>
        </authorList>
    </citation>
    <scope>NUCLEOTIDE SEQUENCE [LARGE SCALE GENOMIC DNA]</scope>
    <source>
        <strain evidence="5">KACC 12507</strain>
    </source>
</reference>
<dbReference type="InterPro" id="IPR031730">
    <property type="entry name" value="Carbam_trans_C"/>
</dbReference>
<organism evidence="4 5">
    <name type="scientific">Glaciecola siphonariae</name>
    <dbReference type="NCBI Taxonomy" id="521012"/>
    <lineage>
        <taxon>Bacteria</taxon>
        <taxon>Pseudomonadati</taxon>
        <taxon>Pseudomonadota</taxon>
        <taxon>Gammaproteobacteria</taxon>
        <taxon>Alteromonadales</taxon>
        <taxon>Alteromonadaceae</taxon>
        <taxon>Glaciecola</taxon>
    </lineage>
</organism>
<dbReference type="Gene3D" id="3.30.420.40">
    <property type="match status" value="2"/>
</dbReference>
<dbReference type="Pfam" id="PF02543">
    <property type="entry name" value="Carbam_trans_N"/>
    <property type="match status" value="1"/>
</dbReference>
<sequence>MTAILGISAFYHDSAAAIVVNGKVIAAAQQERYSRIKHDASFPKEAISYCLIQANMSIKDLDAVVFYDKPLLKFERLLETFLGNAPRGFRAFARAMPIWLKEKLYLKSLLRRELRALLFEQIKTSENLEQVDVSVIKKRVKATKLPQLYFTEHHQSHAAAAFYPSPFTSAAVVCLDGVGEWASSSIWRGENSELVPLAEIHFPHSLGLLYSAFTYFCGFKVNSGEYKLMGLAPYGKPKYVDIIKEKLVHIRDDGSFTLDMQYFDFAVGSRMTNAKFAALFNTDPHPFDAPITQVQMDLASSIQVITEEIVLKIAAHAKALTACSNLCLAGGVALNCVANGKLLASGMFENIWVQPAAGDAGSALGGALQVWHSVFKDKHQDTAVQDEQCDGMQGAYLGDEFNDEAIIKACESQDLPFELLNDQALYSHISEQLAQDKVVGWFQGRMEFGPRALGNRSILGDPRSANMQSQMNLKIKQRESFRPFAPAVLAEDAAKWFDLSATSPYMLMVANVREEHRLVQETSASALTGLEQVNNIRSKLPAITHVDYSARVQTVHENINPRFYALLSEFKRLTNIGMLINTSFNVRGEPPVRSPQDAIRCFLATDMDILVMCNTVLYKTQQPALAIERAKRVRFAKD</sequence>
<accession>A0ABV9LTH3</accession>
<dbReference type="EMBL" id="JBHSGU010000002">
    <property type="protein sequence ID" value="MFC4699136.1"/>
    <property type="molecule type" value="Genomic_DNA"/>
</dbReference>
<feature type="domain" description="Carbamoyltransferase C-terminal" evidence="3">
    <location>
        <begin position="431"/>
        <end position="618"/>
    </location>
</feature>
<dbReference type="InterPro" id="IPR003696">
    <property type="entry name" value="Carbtransf_dom"/>
</dbReference>
<dbReference type="CDD" id="cd24098">
    <property type="entry name" value="ASKHA_NBD_TobZ_N"/>
    <property type="match status" value="1"/>
</dbReference>
<gene>
    <name evidence="4" type="ORF">ACFO4O_03075</name>
</gene>
<proteinExistence type="inferred from homology"/>
<dbReference type="Proteomes" id="UP001595897">
    <property type="component" value="Unassembled WGS sequence"/>
</dbReference>
<evidence type="ECO:0000313" key="5">
    <source>
        <dbReference type="Proteomes" id="UP001595897"/>
    </source>
</evidence>
<protein>
    <submittedName>
        <fullName evidence="4">Carbamoyltransferase</fullName>
    </submittedName>
</protein>
<dbReference type="InterPro" id="IPR038152">
    <property type="entry name" value="Carbam_trans_C_sf"/>
</dbReference>
<feature type="domain" description="Carbamoyltransferase" evidence="2">
    <location>
        <begin position="4"/>
        <end position="368"/>
    </location>
</feature>
<dbReference type="InterPro" id="IPR043129">
    <property type="entry name" value="ATPase_NBD"/>
</dbReference>
<dbReference type="InterPro" id="IPR051338">
    <property type="entry name" value="NodU/CmcH_Carbamoyltrnsfr"/>
</dbReference>
<keyword evidence="5" id="KW-1185">Reference proteome</keyword>
<evidence type="ECO:0000313" key="4">
    <source>
        <dbReference type="EMBL" id="MFC4699136.1"/>
    </source>
</evidence>
<dbReference type="SUPFAM" id="SSF53067">
    <property type="entry name" value="Actin-like ATPase domain"/>
    <property type="match status" value="1"/>
</dbReference>